<sequence>MNVYMFLFFSIFFCYCSFLMMDPMKSSFFLVFSLLVCMPMVSFFTFVWYSYFICLLFLSGVFVIVVYFSSLSSFYYFNYSFSFFVFLISFFVFSPIFVVVGSSLGINIFYYDVYFLFFILIVCCLLFFMNFVSVFLCYGGALRKI</sequence>
<dbReference type="CTD" id="4541"/>
<keyword evidence="1" id="KW-0812">Transmembrane</keyword>
<dbReference type="RefSeq" id="YP_009186334.1">
    <property type="nucleotide sequence ID" value="NC_028620.1"/>
</dbReference>
<evidence type="ECO:0000256" key="1">
    <source>
        <dbReference type="SAM" id="Phobius"/>
    </source>
</evidence>
<gene>
    <name evidence="2" type="primary">ND6</name>
</gene>
<accession>A0A0S3M441</accession>
<geneLocation type="mitochondrion" evidence="2"/>
<name>A0A0S3M441_PARTI</name>
<feature type="transmembrane region" description="Helical" evidence="1">
    <location>
        <begin position="84"/>
        <end position="109"/>
    </location>
</feature>
<dbReference type="AlphaFoldDB" id="A0A0S3M441"/>
<proteinExistence type="predicted"/>
<feature type="transmembrane region" description="Helical" evidence="1">
    <location>
        <begin position="28"/>
        <end position="49"/>
    </location>
</feature>
<dbReference type="EMBL" id="LC050209">
    <property type="protein sequence ID" value="BAT21175.1"/>
    <property type="molecule type" value="Genomic_DNA"/>
</dbReference>
<dbReference type="GeneID" id="26373663"/>
<keyword evidence="2" id="KW-0496">Mitochondrion</keyword>
<keyword evidence="1" id="KW-1133">Transmembrane helix</keyword>
<feature type="transmembrane region" description="Helical" evidence="1">
    <location>
        <begin position="6"/>
        <end position="21"/>
    </location>
</feature>
<evidence type="ECO:0000313" key="2">
    <source>
        <dbReference type="EMBL" id="BAT21175.1"/>
    </source>
</evidence>
<organism evidence="2">
    <name type="scientific">Parastrongyloides trichosuri</name>
    <name type="common">Possum-specific nematode worm</name>
    <dbReference type="NCBI Taxonomy" id="131310"/>
    <lineage>
        <taxon>Eukaryota</taxon>
        <taxon>Metazoa</taxon>
        <taxon>Ecdysozoa</taxon>
        <taxon>Nematoda</taxon>
        <taxon>Chromadorea</taxon>
        <taxon>Rhabditida</taxon>
        <taxon>Tylenchina</taxon>
        <taxon>Panagrolaimomorpha</taxon>
        <taxon>Strongyloidoidea</taxon>
        <taxon>Strongyloididae</taxon>
        <taxon>Parastrongyloides</taxon>
    </lineage>
</organism>
<feature type="transmembrane region" description="Helical" evidence="1">
    <location>
        <begin position="55"/>
        <end position="77"/>
    </location>
</feature>
<keyword evidence="1" id="KW-0472">Membrane</keyword>
<protein>
    <submittedName>
        <fullName evidence="2">NADH dehydrogenase subunit 6</fullName>
    </submittedName>
</protein>
<feature type="transmembrane region" description="Helical" evidence="1">
    <location>
        <begin position="115"/>
        <end position="138"/>
    </location>
</feature>
<reference evidence="2" key="1">
    <citation type="submission" date="2015-04" db="EMBL/GenBank/DDBJ databases">
        <title>Genome, transcriptome and proteome adaptations to nematode parasitism in Strongyloides.</title>
        <authorList>
            <person name="Hunt V."/>
            <person name="Tsai I.J."/>
            <person name="Coghlan A."/>
            <person name="Reid A.J."/>
            <person name="Holroyd N."/>
            <person name="Foth B."/>
            <person name="Tracey A."/>
            <person name="Cotton J.A."/>
            <person name="Stanley E."/>
            <person name="Beasley H."/>
            <person name="Bennett H."/>
            <person name="Brooks K."/>
            <person name="Kikuchi T."/>
            <person name="Viney M."/>
            <person name="Berriman M."/>
        </authorList>
    </citation>
    <scope>NUCLEOTIDE SEQUENCE</scope>
    <source>
        <strain evidence="2">KNP</strain>
    </source>
</reference>